<accession>A0A9P6KUQ9</accession>
<evidence type="ECO:0000256" key="1">
    <source>
        <dbReference type="SAM" id="MobiDB-lite"/>
    </source>
</evidence>
<dbReference type="EMBL" id="WJXW01000002">
    <property type="protein sequence ID" value="KAF9739256.1"/>
    <property type="molecule type" value="Genomic_DNA"/>
</dbReference>
<evidence type="ECO:0000313" key="2">
    <source>
        <dbReference type="EMBL" id="KAF9739256.1"/>
    </source>
</evidence>
<feature type="compositionally biased region" description="Polar residues" evidence="1">
    <location>
        <begin position="237"/>
        <end position="254"/>
    </location>
</feature>
<sequence>MRAPVIAPGLAETGAKGRDERRGVGWLARWRNAGTDSEQGPFASALDARRSTLQHPGCMDTDVPGARAEQAPVRGVWRPTSTSSKGSGAPRSNSSRFRGSVGASKHATNSTNCTGRALMTCPSQKTCPSEKPSHQTETVLGPVAIAARVETVQLPPHHLTTTPPALALSHPLLHGSWMAAQAPSRHIRISPTRSIPSRMHYGEIPCKPPALRQPGAPSLVTECLALAVTNHPPPTKQPTSHQPPTSNLQQPTTHHQLSALPTTVCVTLHLLHTFLKNTSRHLQPAECRSLSNGPAVLRQIKQGPPPPACLPAEPSPHPLHFRPSAPRWIIYHYAQHPRSSTQP</sequence>
<dbReference type="AlphaFoldDB" id="A0A9P6KUQ9"/>
<dbReference type="Proteomes" id="UP000756921">
    <property type="component" value="Unassembled WGS sequence"/>
</dbReference>
<name>A0A9P6KUQ9_9PLEO</name>
<reference evidence="2" key="1">
    <citation type="journal article" date="2020" name="Mol. Plant Microbe Interact.">
        <title>Genome Sequence of the Biocontrol Agent Coniothyrium minitans strain Conio (IMI 134523).</title>
        <authorList>
            <person name="Patel D."/>
            <person name="Shittu T.A."/>
            <person name="Baroncelli R."/>
            <person name="Muthumeenakshi S."/>
            <person name="Osborne T.H."/>
            <person name="Janganan T.K."/>
            <person name="Sreenivasaprasad S."/>
        </authorList>
    </citation>
    <scope>NUCLEOTIDE SEQUENCE</scope>
    <source>
        <strain evidence="2">Conio</strain>
    </source>
</reference>
<proteinExistence type="predicted"/>
<protein>
    <submittedName>
        <fullName evidence="2">Uncharacterized protein</fullName>
    </submittedName>
</protein>
<evidence type="ECO:0000313" key="3">
    <source>
        <dbReference type="Proteomes" id="UP000756921"/>
    </source>
</evidence>
<comment type="caution">
    <text evidence="2">The sequence shown here is derived from an EMBL/GenBank/DDBJ whole genome shotgun (WGS) entry which is preliminary data.</text>
</comment>
<organism evidence="2 3">
    <name type="scientific">Paraphaeosphaeria minitans</name>
    <dbReference type="NCBI Taxonomy" id="565426"/>
    <lineage>
        <taxon>Eukaryota</taxon>
        <taxon>Fungi</taxon>
        <taxon>Dikarya</taxon>
        <taxon>Ascomycota</taxon>
        <taxon>Pezizomycotina</taxon>
        <taxon>Dothideomycetes</taxon>
        <taxon>Pleosporomycetidae</taxon>
        <taxon>Pleosporales</taxon>
        <taxon>Massarineae</taxon>
        <taxon>Didymosphaeriaceae</taxon>
        <taxon>Paraphaeosphaeria</taxon>
    </lineage>
</organism>
<keyword evidence="3" id="KW-1185">Reference proteome</keyword>
<feature type="region of interest" description="Disordered" evidence="1">
    <location>
        <begin position="1"/>
        <end position="22"/>
    </location>
</feature>
<feature type="compositionally biased region" description="Polar residues" evidence="1">
    <location>
        <begin position="79"/>
        <end position="97"/>
    </location>
</feature>
<feature type="region of interest" description="Disordered" evidence="1">
    <location>
        <begin position="54"/>
        <end position="110"/>
    </location>
</feature>
<feature type="region of interest" description="Disordered" evidence="1">
    <location>
        <begin position="229"/>
        <end position="254"/>
    </location>
</feature>
<gene>
    <name evidence="2" type="ORF">PMIN01_01890</name>
</gene>